<dbReference type="SUPFAM" id="SSF81606">
    <property type="entry name" value="PP2C-like"/>
    <property type="match status" value="1"/>
</dbReference>
<dbReference type="PROSITE" id="PS01032">
    <property type="entry name" value="PPM_1"/>
    <property type="match status" value="1"/>
</dbReference>
<sequence>MMPNSGKTSAFHAKKGRKAHLGRLKSKQPMLVTSKDELGSSECCGSAGTGETGGCSSEEKSEDLRFGHISMMGRRRVMEDAVSVAPPRKVGEEYAFFAVYDGHGGSRAAEICSERMHKYLDRHVEKAKKSPKEKSLNWEKVMEGCFRSMDEVVGKDKKGDDEVMEGASTVSETIVGSTALVVLVGPEVVVANCGDSRAVICSGGVAVPLSSDHKPDRPDEKERVEAAGGNIINWNDWRVEGVLATSRCLGNHHLKPSVIPDPEVSIYKRKESDDFLIVATDGLWNVVSNDIACDIVRRCLHDQTTRPLQGGSGADVAASMLAELAIAKGSKDNISIIVVQLD</sequence>
<dbReference type="InterPro" id="IPR015655">
    <property type="entry name" value="PP2C"/>
</dbReference>
<dbReference type="PROSITE" id="PS51746">
    <property type="entry name" value="PPM_2"/>
    <property type="match status" value="1"/>
</dbReference>
<evidence type="ECO:0000256" key="2">
    <source>
        <dbReference type="ARBA" id="ARBA00001946"/>
    </source>
</evidence>
<comment type="caution">
    <text evidence="12">The sequence shown here is derived from an EMBL/GenBank/DDBJ whole genome shotgun (WGS) entry which is preliminary data.</text>
</comment>
<comment type="cofactor">
    <cofactor evidence="1">
        <name>Mn(2+)</name>
        <dbReference type="ChEBI" id="CHEBI:29035"/>
    </cofactor>
</comment>
<dbReference type="OrthoDB" id="10264738at2759"/>
<feature type="compositionally biased region" description="Basic residues" evidence="10">
    <location>
        <begin position="12"/>
        <end position="26"/>
    </location>
</feature>
<keyword evidence="8" id="KW-0464">Manganese</keyword>
<evidence type="ECO:0000313" key="12">
    <source>
        <dbReference type="EMBL" id="CAA2996825.1"/>
    </source>
</evidence>
<dbReference type="InterPro" id="IPR000222">
    <property type="entry name" value="PP2C_BS"/>
</dbReference>
<keyword evidence="5 9" id="KW-0378">Hydrolase</keyword>
<accession>A0A8S0SYG4</accession>
<dbReference type="EC" id="3.1.3.16" evidence="3"/>
<evidence type="ECO:0000256" key="1">
    <source>
        <dbReference type="ARBA" id="ARBA00001936"/>
    </source>
</evidence>
<dbReference type="Gramene" id="OE9A016509T1">
    <property type="protein sequence ID" value="OE9A016509C1"/>
    <property type="gene ID" value="OE9A016509"/>
</dbReference>
<organism evidence="12 13">
    <name type="scientific">Olea europaea subsp. europaea</name>
    <dbReference type="NCBI Taxonomy" id="158383"/>
    <lineage>
        <taxon>Eukaryota</taxon>
        <taxon>Viridiplantae</taxon>
        <taxon>Streptophyta</taxon>
        <taxon>Embryophyta</taxon>
        <taxon>Tracheophyta</taxon>
        <taxon>Spermatophyta</taxon>
        <taxon>Magnoliopsida</taxon>
        <taxon>eudicotyledons</taxon>
        <taxon>Gunneridae</taxon>
        <taxon>Pentapetalae</taxon>
        <taxon>asterids</taxon>
        <taxon>lamiids</taxon>
        <taxon>Lamiales</taxon>
        <taxon>Oleaceae</taxon>
        <taxon>Oleeae</taxon>
        <taxon>Olea</taxon>
    </lineage>
</organism>
<reference evidence="12 13" key="1">
    <citation type="submission" date="2019-12" db="EMBL/GenBank/DDBJ databases">
        <authorList>
            <person name="Alioto T."/>
            <person name="Alioto T."/>
            <person name="Gomez Garrido J."/>
        </authorList>
    </citation>
    <scope>NUCLEOTIDE SEQUENCE [LARGE SCALE GENOMIC DNA]</scope>
</reference>
<dbReference type="SMART" id="SM00331">
    <property type="entry name" value="PP2C_SIG"/>
    <property type="match status" value="1"/>
</dbReference>
<keyword evidence="4" id="KW-0479">Metal-binding</keyword>
<feature type="region of interest" description="Disordered" evidence="10">
    <location>
        <begin position="1"/>
        <end position="61"/>
    </location>
</feature>
<dbReference type="GO" id="GO:0046872">
    <property type="term" value="F:metal ion binding"/>
    <property type="evidence" value="ECO:0007669"/>
    <property type="project" value="UniProtKB-KW"/>
</dbReference>
<dbReference type="Proteomes" id="UP000594638">
    <property type="component" value="Unassembled WGS sequence"/>
</dbReference>
<proteinExistence type="inferred from homology"/>
<evidence type="ECO:0000256" key="10">
    <source>
        <dbReference type="SAM" id="MobiDB-lite"/>
    </source>
</evidence>
<comment type="similarity">
    <text evidence="9">Belongs to the PP2C family.</text>
</comment>
<protein>
    <recommendedName>
        <fullName evidence="3">protein-serine/threonine phosphatase</fullName>
        <ecNumber evidence="3">3.1.3.16</ecNumber>
    </recommendedName>
</protein>
<keyword evidence="6" id="KW-0460">Magnesium</keyword>
<evidence type="ECO:0000313" key="13">
    <source>
        <dbReference type="Proteomes" id="UP000594638"/>
    </source>
</evidence>
<dbReference type="GO" id="GO:0004722">
    <property type="term" value="F:protein serine/threonine phosphatase activity"/>
    <property type="evidence" value="ECO:0007669"/>
    <property type="project" value="UniProtKB-EC"/>
</dbReference>
<comment type="cofactor">
    <cofactor evidence="2">
        <name>Mg(2+)</name>
        <dbReference type="ChEBI" id="CHEBI:18420"/>
    </cofactor>
</comment>
<dbReference type="SMART" id="SM00332">
    <property type="entry name" value="PP2Cc"/>
    <property type="match status" value="1"/>
</dbReference>
<evidence type="ECO:0000256" key="9">
    <source>
        <dbReference type="RuleBase" id="RU003465"/>
    </source>
</evidence>
<dbReference type="EMBL" id="CACTIH010005535">
    <property type="protein sequence ID" value="CAA2996825.1"/>
    <property type="molecule type" value="Genomic_DNA"/>
</dbReference>
<keyword evidence="13" id="KW-1185">Reference proteome</keyword>
<dbReference type="InterPro" id="IPR036457">
    <property type="entry name" value="PPM-type-like_dom_sf"/>
</dbReference>
<dbReference type="Gene3D" id="3.60.40.10">
    <property type="entry name" value="PPM-type phosphatase domain"/>
    <property type="match status" value="1"/>
</dbReference>
<keyword evidence="7 9" id="KW-0904">Protein phosphatase</keyword>
<evidence type="ECO:0000256" key="4">
    <source>
        <dbReference type="ARBA" id="ARBA00022723"/>
    </source>
</evidence>
<evidence type="ECO:0000256" key="7">
    <source>
        <dbReference type="ARBA" id="ARBA00022912"/>
    </source>
</evidence>
<dbReference type="Pfam" id="PF00481">
    <property type="entry name" value="PP2C"/>
    <property type="match status" value="1"/>
</dbReference>
<evidence type="ECO:0000259" key="11">
    <source>
        <dbReference type="PROSITE" id="PS51746"/>
    </source>
</evidence>
<evidence type="ECO:0000256" key="3">
    <source>
        <dbReference type="ARBA" id="ARBA00013081"/>
    </source>
</evidence>
<evidence type="ECO:0000256" key="6">
    <source>
        <dbReference type="ARBA" id="ARBA00022842"/>
    </source>
</evidence>
<dbReference type="CDD" id="cd00143">
    <property type="entry name" value="PP2Cc"/>
    <property type="match status" value="1"/>
</dbReference>
<dbReference type="FunFam" id="3.60.40.10:FF:000291">
    <property type="entry name" value="Protein phosphatase 2C 50"/>
    <property type="match status" value="1"/>
</dbReference>
<dbReference type="AlphaFoldDB" id="A0A8S0SYG4"/>
<dbReference type="PANTHER" id="PTHR47992">
    <property type="entry name" value="PROTEIN PHOSPHATASE"/>
    <property type="match status" value="1"/>
</dbReference>
<dbReference type="InterPro" id="IPR001932">
    <property type="entry name" value="PPM-type_phosphatase-like_dom"/>
</dbReference>
<name>A0A8S0SYG4_OLEEU</name>
<evidence type="ECO:0000256" key="5">
    <source>
        <dbReference type="ARBA" id="ARBA00022801"/>
    </source>
</evidence>
<gene>
    <name evidence="12" type="ORF">OLEA9_A016509</name>
</gene>
<evidence type="ECO:0000256" key="8">
    <source>
        <dbReference type="ARBA" id="ARBA00023211"/>
    </source>
</evidence>
<feature type="domain" description="PPM-type phosphatase" evidence="11">
    <location>
        <begin position="65"/>
        <end position="341"/>
    </location>
</feature>